<dbReference type="Gene3D" id="2.30.30.90">
    <property type="match status" value="1"/>
</dbReference>
<keyword evidence="1" id="KW-0408">Iron</keyword>
<dbReference type="Proteomes" id="UP001225598">
    <property type="component" value="Chromosome"/>
</dbReference>
<dbReference type="SUPFAM" id="SSF50037">
    <property type="entry name" value="C-terminal domain of transcriptional repressors"/>
    <property type="match status" value="1"/>
</dbReference>
<dbReference type="EMBL" id="CP126969">
    <property type="protein sequence ID" value="WIM66788.1"/>
    <property type="molecule type" value="Genomic_DNA"/>
</dbReference>
<evidence type="ECO:0000256" key="1">
    <source>
        <dbReference type="ARBA" id="ARBA00023004"/>
    </source>
</evidence>
<evidence type="ECO:0000313" key="4">
    <source>
        <dbReference type="Proteomes" id="UP001225598"/>
    </source>
</evidence>
<dbReference type="RefSeq" id="WP_284823429.1">
    <property type="nucleotide sequence ID" value="NZ_CP126969.1"/>
</dbReference>
<reference evidence="3 4" key="1">
    <citation type="submission" date="2023-05" db="EMBL/GenBank/DDBJ databases">
        <title>Corynebacterium suedekumii sp. nov. and Corynebacterium breve sp. nov. isolated from raw cow's milk.</title>
        <authorList>
            <person name="Baer M.K."/>
            <person name="Mehl L."/>
            <person name="Hellmuth R."/>
            <person name="Marke G."/>
            <person name="Lipski A."/>
        </authorList>
    </citation>
    <scope>NUCLEOTIDE SEQUENCE [LARGE SCALE GENOMIC DNA]</scope>
    <source>
        <strain evidence="3 4">R4</strain>
    </source>
</reference>
<dbReference type="SMART" id="SM00899">
    <property type="entry name" value="FeoA"/>
    <property type="match status" value="1"/>
</dbReference>
<dbReference type="InterPro" id="IPR008988">
    <property type="entry name" value="Transcriptional_repressor_C"/>
</dbReference>
<evidence type="ECO:0000259" key="2">
    <source>
        <dbReference type="SMART" id="SM00899"/>
    </source>
</evidence>
<dbReference type="InterPro" id="IPR007167">
    <property type="entry name" value="Fe-transptr_FeoA-like"/>
</dbReference>
<protein>
    <submittedName>
        <fullName evidence="3">FeoA family protein</fullName>
    </submittedName>
</protein>
<evidence type="ECO:0000313" key="3">
    <source>
        <dbReference type="EMBL" id="WIM66788.1"/>
    </source>
</evidence>
<feature type="domain" description="Ferrous iron transporter FeoA-like" evidence="2">
    <location>
        <begin position="18"/>
        <end position="91"/>
    </location>
</feature>
<proteinExistence type="predicted"/>
<name>A0ABY8VDT4_9CORY</name>
<accession>A0ABY8VDT4</accession>
<sequence length="92" mass="9809">MAKASVSNEQPDQAMGLVRLAQLKAGETAILRVVDKQVAPKYARRLAHLGLREGSTITVDQLSSGSSVVITSGRSRYCLDRATSQALLVAVQ</sequence>
<gene>
    <name evidence="3" type="ORF">QP027_06510</name>
</gene>
<organism evidence="3 4">
    <name type="scientific">Corynebacterium breve</name>
    <dbReference type="NCBI Taxonomy" id="3049799"/>
    <lineage>
        <taxon>Bacteria</taxon>
        <taxon>Bacillati</taxon>
        <taxon>Actinomycetota</taxon>
        <taxon>Actinomycetes</taxon>
        <taxon>Mycobacteriales</taxon>
        <taxon>Corynebacteriaceae</taxon>
        <taxon>Corynebacterium</taxon>
    </lineage>
</organism>
<keyword evidence="4" id="KW-1185">Reference proteome</keyword>
<dbReference type="InterPro" id="IPR038157">
    <property type="entry name" value="FeoA_core_dom"/>
</dbReference>
<dbReference type="Pfam" id="PF04023">
    <property type="entry name" value="FeoA"/>
    <property type="match status" value="1"/>
</dbReference>